<dbReference type="InterPro" id="IPR014030">
    <property type="entry name" value="Ketoacyl_synth_N"/>
</dbReference>
<dbReference type="Gene3D" id="3.40.47.10">
    <property type="match status" value="2"/>
</dbReference>
<feature type="domain" description="Ketosynthase family 3 (KS3)" evidence="4">
    <location>
        <begin position="1"/>
        <end position="388"/>
    </location>
</feature>
<dbReference type="InterPro" id="IPR018201">
    <property type="entry name" value="Ketoacyl_synth_AS"/>
</dbReference>
<reference evidence="6" key="1">
    <citation type="journal article" date="2019" name="Int. J. Syst. Evol. Microbiol.">
        <title>The Global Catalogue of Microorganisms (GCM) 10K type strain sequencing project: providing services to taxonomists for standard genome sequencing and annotation.</title>
        <authorList>
            <consortium name="The Broad Institute Genomics Platform"/>
            <consortium name="The Broad Institute Genome Sequencing Center for Infectious Disease"/>
            <person name="Wu L."/>
            <person name="Ma J."/>
        </authorList>
    </citation>
    <scope>NUCLEOTIDE SEQUENCE [LARGE SCALE GENOMIC DNA]</scope>
    <source>
        <strain evidence="6">CGMCC 1.12237</strain>
    </source>
</reference>
<organism evidence="5 6">
    <name type="scientific">Lederbergia graminis</name>
    <dbReference type="NCBI Taxonomy" id="735518"/>
    <lineage>
        <taxon>Bacteria</taxon>
        <taxon>Bacillati</taxon>
        <taxon>Bacillota</taxon>
        <taxon>Bacilli</taxon>
        <taxon>Bacillales</taxon>
        <taxon>Bacillaceae</taxon>
        <taxon>Lederbergia</taxon>
    </lineage>
</organism>
<dbReference type="SMART" id="SM00825">
    <property type="entry name" value="PKS_KS"/>
    <property type="match status" value="1"/>
</dbReference>
<evidence type="ECO:0000313" key="6">
    <source>
        <dbReference type="Proteomes" id="UP001596147"/>
    </source>
</evidence>
<keyword evidence="2 3" id="KW-0808">Transferase</keyword>
<sequence length="389" mass="42459">MITGFGVNAPGINNIEELKNNLEQGICTLEEIKDFGLNDSSIVAGKIPHDYLIINEKNYKRYPRVSRLAIKTADDAVTMAKISKIDRKRISIVMGTSVGGLQQIQREIAPLGDEYRKYPIHGINFGDPHVVSSAIASHFGVKGPVHTITTGCTASSDAIALGKLLLESKQTDVCIVGGADAFVDMWSIFGFHKLKQIELNKRIGETGVPFSNQSSGFVMSEGAGVLVLEREEDALQRQAQIYGVIARTYSNNDGLEMFQSDMTGSQMLDALQNTILDEVPTYINSQALGLRVNDSIEATVHQQLFGNKVPITSIKGLFGHTFGAMGAIQVISALITIEHNFIPKTMFTRGDGYEQLPIVYETKYVDVEKVAITSHGNGGNNTCILVNKY</sequence>
<proteinExistence type="inferred from homology"/>
<dbReference type="Proteomes" id="UP001596147">
    <property type="component" value="Unassembled WGS sequence"/>
</dbReference>
<dbReference type="Pfam" id="PF00109">
    <property type="entry name" value="ketoacyl-synt"/>
    <property type="match status" value="1"/>
</dbReference>
<protein>
    <submittedName>
        <fullName evidence="5">Beta-ketoacyl synthase N-terminal-like domain-containing protein</fullName>
    </submittedName>
</protein>
<dbReference type="InterPro" id="IPR020841">
    <property type="entry name" value="PKS_Beta-ketoAc_synthase_dom"/>
</dbReference>
<comment type="similarity">
    <text evidence="1 3">Belongs to the thiolase-like superfamily. Beta-ketoacyl-ACP synthases family.</text>
</comment>
<evidence type="ECO:0000256" key="2">
    <source>
        <dbReference type="ARBA" id="ARBA00022679"/>
    </source>
</evidence>
<dbReference type="PANTHER" id="PTHR11712">
    <property type="entry name" value="POLYKETIDE SYNTHASE-RELATED"/>
    <property type="match status" value="1"/>
</dbReference>
<dbReference type="PANTHER" id="PTHR11712:SF336">
    <property type="entry name" value="3-OXOACYL-[ACYL-CARRIER-PROTEIN] SYNTHASE, MITOCHONDRIAL"/>
    <property type="match status" value="1"/>
</dbReference>
<dbReference type="InterPro" id="IPR016039">
    <property type="entry name" value="Thiolase-like"/>
</dbReference>
<dbReference type="InterPro" id="IPR014031">
    <property type="entry name" value="Ketoacyl_synth_C"/>
</dbReference>
<keyword evidence="6" id="KW-1185">Reference proteome</keyword>
<dbReference type="RefSeq" id="WP_382348135.1">
    <property type="nucleotide sequence ID" value="NZ_JBHSMC010000001.1"/>
</dbReference>
<dbReference type="InterPro" id="IPR000794">
    <property type="entry name" value="Beta-ketoacyl_synthase"/>
</dbReference>
<gene>
    <name evidence="5" type="ORF">ACFPM4_02010</name>
</gene>
<dbReference type="PROSITE" id="PS00606">
    <property type="entry name" value="KS3_1"/>
    <property type="match status" value="1"/>
</dbReference>
<dbReference type="EMBL" id="JBHSMC010000001">
    <property type="protein sequence ID" value="MFC5463522.1"/>
    <property type="molecule type" value="Genomic_DNA"/>
</dbReference>
<dbReference type="Pfam" id="PF02801">
    <property type="entry name" value="Ketoacyl-synt_C"/>
    <property type="match status" value="1"/>
</dbReference>
<dbReference type="PROSITE" id="PS52004">
    <property type="entry name" value="KS3_2"/>
    <property type="match status" value="1"/>
</dbReference>
<evidence type="ECO:0000256" key="3">
    <source>
        <dbReference type="RuleBase" id="RU003694"/>
    </source>
</evidence>
<dbReference type="SUPFAM" id="SSF53901">
    <property type="entry name" value="Thiolase-like"/>
    <property type="match status" value="2"/>
</dbReference>
<accession>A0ABW0LF84</accession>
<evidence type="ECO:0000313" key="5">
    <source>
        <dbReference type="EMBL" id="MFC5463522.1"/>
    </source>
</evidence>
<evidence type="ECO:0000259" key="4">
    <source>
        <dbReference type="PROSITE" id="PS52004"/>
    </source>
</evidence>
<comment type="caution">
    <text evidence="5">The sequence shown here is derived from an EMBL/GenBank/DDBJ whole genome shotgun (WGS) entry which is preliminary data.</text>
</comment>
<evidence type="ECO:0000256" key="1">
    <source>
        <dbReference type="ARBA" id="ARBA00008467"/>
    </source>
</evidence>
<name>A0ABW0LF84_9BACI</name>